<organism evidence="4 5">
    <name type="scientific">Tritrichomonas musculus</name>
    <dbReference type="NCBI Taxonomy" id="1915356"/>
    <lineage>
        <taxon>Eukaryota</taxon>
        <taxon>Metamonada</taxon>
        <taxon>Parabasalia</taxon>
        <taxon>Tritrichomonadida</taxon>
        <taxon>Tritrichomonadidae</taxon>
        <taxon>Tritrichomonas</taxon>
    </lineage>
</organism>
<protein>
    <recommendedName>
        <fullName evidence="3">EF-hand domain-containing protein</fullName>
    </recommendedName>
</protein>
<evidence type="ECO:0000313" key="5">
    <source>
        <dbReference type="Proteomes" id="UP001470230"/>
    </source>
</evidence>
<evidence type="ECO:0000256" key="2">
    <source>
        <dbReference type="SAM" id="MobiDB-lite"/>
    </source>
</evidence>
<gene>
    <name evidence="4" type="ORF">M9Y10_003164</name>
</gene>
<name>A0ABR2JPX1_9EUKA</name>
<dbReference type="EMBL" id="JAPFFF010000010">
    <property type="protein sequence ID" value="KAK8880488.1"/>
    <property type="molecule type" value="Genomic_DNA"/>
</dbReference>
<feature type="domain" description="EF-hand" evidence="3">
    <location>
        <begin position="106"/>
        <end position="133"/>
    </location>
</feature>
<keyword evidence="5" id="KW-1185">Reference proteome</keyword>
<evidence type="ECO:0000259" key="3">
    <source>
        <dbReference type="PROSITE" id="PS50222"/>
    </source>
</evidence>
<evidence type="ECO:0000256" key="1">
    <source>
        <dbReference type="ARBA" id="ARBA00022837"/>
    </source>
</evidence>
<feature type="domain" description="EF-hand" evidence="3">
    <location>
        <begin position="21"/>
        <end position="56"/>
    </location>
</feature>
<dbReference type="Gene3D" id="1.10.238.10">
    <property type="entry name" value="EF-hand"/>
    <property type="match status" value="2"/>
</dbReference>
<dbReference type="InterPro" id="IPR002048">
    <property type="entry name" value="EF_hand_dom"/>
</dbReference>
<feature type="region of interest" description="Disordered" evidence="2">
    <location>
        <begin position="1"/>
        <end position="21"/>
    </location>
</feature>
<feature type="domain" description="EF-hand" evidence="3">
    <location>
        <begin position="62"/>
        <end position="97"/>
    </location>
</feature>
<dbReference type="InterPro" id="IPR018247">
    <property type="entry name" value="EF_Hand_1_Ca_BS"/>
</dbReference>
<dbReference type="PROSITE" id="PS50222">
    <property type="entry name" value="EF_HAND_2"/>
    <property type="match status" value="3"/>
</dbReference>
<dbReference type="Proteomes" id="UP001470230">
    <property type="component" value="Unassembled WGS sequence"/>
</dbReference>
<comment type="caution">
    <text evidence="4">The sequence shown here is derived from an EMBL/GenBank/DDBJ whole genome shotgun (WGS) entry which is preliminary data.</text>
</comment>
<dbReference type="InterPro" id="IPR011992">
    <property type="entry name" value="EF-hand-dom_pair"/>
</dbReference>
<dbReference type="SMART" id="SM00054">
    <property type="entry name" value="EFh"/>
    <property type="match status" value="3"/>
</dbReference>
<dbReference type="PROSITE" id="PS00018">
    <property type="entry name" value="EF_HAND_1"/>
    <property type="match status" value="3"/>
</dbReference>
<evidence type="ECO:0000313" key="4">
    <source>
        <dbReference type="EMBL" id="KAK8880488.1"/>
    </source>
</evidence>
<keyword evidence="1" id="KW-0106">Calcium</keyword>
<proteinExistence type="predicted"/>
<reference evidence="4 5" key="1">
    <citation type="submission" date="2024-04" db="EMBL/GenBank/DDBJ databases">
        <title>Tritrichomonas musculus Genome.</title>
        <authorList>
            <person name="Alves-Ferreira E."/>
            <person name="Grigg M."/>
            <person name="Lorenzi H."/>
            <person name="Galac M."/>
        </authorList>
    </citation>
    <scope>NUCLEOTIDE SEQUENCE [LARGE SCALE GENOMIC DNA]</scope>
    <source>
        <strain evidence="4 5">EAF2021</strain>
    </source>
</reference>
<accession>A0ABR2JPX1</accession>
<dbReference type="SUPFAM" id="SSF47473">
    <property type="entry name" value="EF-hand"/>
    <property type="match status" value="1"/>
</dbReference>
<sequence length="192" mass="22076">MAEEEEQHSAAPQADEALTQQNVDDVRSLIAKYDKSGNGKLEYDEFLGFMSEGLGVDSSKPTFLKQMRFIFDGMDTDASHNLDQNEILTCLEKLKSKDFKYITRMIFRGADVDKSRKVTIAELSQACETLGNDFSEENFKQKCEVEFGKKKKELEYWEFYKLISGETLSKDSPDYDPYEGKYKQESKCCLLL</sequence>